<dbReference type="PATRIC" id="fig|1337887.3.peg.2231"/>
<feature type="transmembrane region" description="Helical" evidence="6">
    <location>
        <begin position="203"/>
        <end position="219"/>
    </location>
</feature>
<evidence type="ECO:0000259" key="7">
    <source>
        <dbReference type="Pfam" id="PF04932"/>
    </source>
</evidence>
<feature type="transmembrane region" description="Helical" evidence="6">
    <location>
        <begin position="255"/>
        <end position="275"/>
    </location>
</feature>
<feature type="transmembrane region" description="Helical" evidence="6">
    <location>
        <begin position="54"/>
        <end position="70"/>
    </location>
</feature>
<feature type="transmembrane region" description="Helical" evidence="6">
    <location>
        <begin position="31"/>
        <end position="48"/>
    </location>
</feature>
<dbReference type="Pfam" id="PF04932">
    <property type="entry name" value="Wzy_C"/>
    <property type="match status" value="1"/>
</dbReference>
<feature type="transmembrane region" description="Helical" evidence="6">
    <location>
        <begin position="179"/>
        <end position="196"/>
    </location>
</feature>
<evidence type="ECO:0000313" key="8">
    <source>
        <dbReference type="EMBL" id="ERM02042.1"/>
    </source>
</evidence>
<evidence type="ECO:0000256" key="2">
    <source>
        <dbReference type="ARBA" id="ARBA00022692"/>
    </source>
</evidence>
<evidence type="ECO:0000313" key="9">
    <source>
        <dbReference type="Proteomes" id="UP000016842"/>
    </source>
</evidence>
<dbReference type="Proteomes" id="UP000016842">
    <property type="component" value="Unassembled WGS sequence"/>
</dbReference>
<keyword evidence="2 6" id="KW-0812">Transmembrane</keyword>
<evidence type="ECO:0000256" key="4">
    <source>
        <dbReference type="ARBA" id="ARBA00023136"/>
    </source>
</evidence>
<gene>
    <name evidence="8" type="ORF">Q644_18665</name>
</gene>
<dbReference type="AlphaFoldDB" id="U4VGN0"/>
<sequence length="455" mass="50730">MTGIAQRLDGNPRPALTLPADAARKRALNRLIANSAIGLGVFLLGFVMSEPAPYELYMVGLIALALLFGLRLTRTSLVLLAILAVFNFGGMISVMQMADVKKAPLYIAVSLFLAFTSVFFAAVIEADYRRLRTIFNAYLLVGMLSSLLGIAGYFGLFPGAENFTRYGRAQGAFQDPPNVYGPFLILPLTWTLYRIMRWSLRDVAVYLPLCCLLTLGVLVSFSRAAWAMVPPLSFVVLFGVLFLQSNSNRFRLRLIAIGLLAVVAIILAILIILQIPPGVGEFFRERARLEQSYDSARLGRFARHWLGMVLATQHPLGIGPLEFGPMFGEDTHNIWLKAVLDYGWVGFMAFLTLTFLTLAIGFKLLFRNRPPWQPFLLVAYATYLGHVLIGNVIDTDHWRHFYLLFGIIWVVRAGIQVSAFTQIQRRLRRAEPCNSRYTPPQPSLKLPDASPSGHG</sequence>
<keyword evidence="4 6" id="KW-0472">Membrane</keyword>
<evidence type="ECO:0000256" key="5">
    <source>
        <dbReference type="SAM" id="MobiDB-lite"/>
    </source>
</evidence>
<evidence type="ECO:0000256" key="1">
    <source>
        <dbReference type="ARBA" id="ARBA00004141"/>
    </source>
</evidence>
<evidence type="ECO:0000256" key="6">
    <source>
        <dbReference type="SAM" id="Phobius"/>
    </source>
</evidence>
<dbReference type="PANTHER" id="PTHR37422">
    <property type="entry name" value="TEICHURONIC ACID BIOSYNTHESIS PROTEIN TUAE"/>
    <property type="match status" value="1"/>
</dbReference>
<dbReference type="InterPro" id="IPR007016">
    <property type="entry name" value="O-antigen_ligase-rel_domated"/>
</dbReference>
<comment type="caution">
    <text evidence="8">The sequence shown here is derived from an EMBL/GenBank/DDBJ whole genome shotgun (WGS) entry which is preliminary data.</text>
</comment>
<dbReference type="EMBL" id="ASXJ01000113">
    <property type="protein sequence ID" value="ERM02042.1"/>
    <property type="molecule type" value="Genomic_DNA"/>
</dbReference>
<dbReference type="GO" id="GO:0016020">
    <property type="term" value="C:membrane"/>
    <property type="evidence" value="ECO:0007669"/>
    <property type="project" value="UniProtKB-SubCell"/>
</dbReference>
<feature type="transmembrane region" description="Helical" evidence="6">
    <location>
        <begin position="104"/>
        <end position="124"/>
    </location>
</feature>
<feature type="transmembrane region" description="Helical" evidence="6">
    <location>
        <begin position="342"/>
        <end position="362"/>
    </location>
</feature>
<feature type="transmembrane region" description="Helical" evidence="6">
    <location>
        <begin position="225"/>
        <end position="243"/>
    </location>
</feature>
<feature type="transmembrane region" description="Helical" evidence="6">
    <location>
        <begin position="399"/>
        <end position="420"/>
    </location>
</feature>
<comment type="subcellular location">
    <subcellularLocation>
        <location evidence="1">Membrane</location>
        <topology evidence="1">Multi-pass membrane protein</topology>
    </subcellularLocation>
</comment>
<protein>
    <submittedName>
        <fullName evidence="8">Membrane protein</fullName>
    </submittedName>
</protein>
<keyword evidence="3 6" id="KW-1133">Transmembrane helix</keyword>
<dbReference type="InterPro" id="IPR051533">
    <property type="entry name" value="WaaL-like"/>
</dbReference>
<feature type="transmembrane region" description="Helical" evidence="6">
    <location>
        <begin position="374"/>
        <end position="393"/>
    </location>
</feature>
<feature type="domain" description="O-antigen ligase-related" evidence="7">
    <location>
        <begin position="210"/>
        <end position="351"/>
    </location>
</feature>
<reference evidence="8 9" key="1">
    <citation type="journal article" date="2014" name="FEMS Microbiol. Lett.">
        <title>Genome sequencing analysis reveals virulence-related gene content of Ochrobactrum intermedium strain 229E, a urease-positive strain isolated from the human gastric niche.</title>
        <authorList>
            <person name="Kulkarni G.J."/>
            <person name="Shetty S."/>
            <person name="Dharne M.S."/>
            <person name="Shouche Y.S."/>
        </authorList>
    </citation>
    <scope>NUCLEOTIDE SEQUENCE [LARGE SCALE GENOMIC DNA]</scope>
    <source>
        <strain evidence="8 9">229E</strain>
    </source>
</reference>
<proteinExistence type="predicted"/>
<accession>U4VGN0</accession>
<organism evidence="8 9">
    <name type="scientific">Brucella intermedia 229E</name>
    <dbReference type="NCBI Taxonomy" id="1337887"/>
    <lineage>
        <taxon>Bacteria</taxon>
        <taxon>Pseudomonadati</taxon>
        <taxon>Pseudomonadota</taxon>
        <taxon>Alphaproteobacteria</taxon>
        <taxon>Hyphomicrobiales</taxon>
        <taxon>Brucellaceae</taxon>
        <taxon>Brucella/Ochrobactrum group</taxon>
        <taxon>Brucella</taxon>
    </lineage>
</organism>
<dbReference type="PANTHER" id="PTHR37422:SF21">
    <property type="entry name" value="EXOQ-LIKE PROTEIN"/>
    <property type="match status" value="1"/>
</dbReference>
<feature type="transmembrane region" description="Helical" evidence="6">
    <location>
        <begin position="77"/>
        <end position="98"/>
    </location>
</feature>
<evidence type="ECO:0000256" key="3">
    <source>
        <dbReference type="ARBA" id="ARBA00022989"/>
    </source>
</evidence>
<name>U4VGN0_9HYPH</name>
<feature type="region of interest" description="Disordered" evidence="5">
    <location>
        <begin position="433"/>
        <end position="455"/>
    </location>
</feature>
<feature type="transmembrane region" description="Helical" evidence="6">
    <location>
        <begin position="136"/>
        <end position="159"/>
    </location>
</feature>